<name>A0A843YWT9_9BURK</name>
<dbReference type="EMBL" id="WINI01000007">
    <property type="protein sequence ID" value="MQR01958.1"/>
    <property type="molecule type" value="Genomic_DNA"/>
</dbReference>
<evidence type="ECO:0000313" key="3">
    <source>
        <dbReference type="Proteomes" id="UP000451565"/>
    </source>
</evidence>
<comment type="caution">
    <text evidence="2">The sequence shown here is derived from an EMBL/GenBank/DDBJ whole genome shotgun (WGS) entry which is preliminary data.</text>
</comment>
<dbReference type="Proteomes" id="UP000451565">
    <property type="component" value="Unassembled WGS sequence"/>
</dbReference>
<accession>A0A843YWT9</accession>
<reference evidence="2 3" key="1">
    <citation type="submission" date="2019-10" db="EMBL/GenBank/DDBJ databases">
        <title>Glaciimonas soli sp. nov., a psychrophilic bacterium isolated from the forest soil of a high elevation mountain in Taiwan.</title>
        <authorList>
            <person name="Wang L.-T."/>
            <person name="Shieh W.Y."/>
        </authorList>
    </citation>
    <scope>NUCLEOTIDE SEQUENCE [LARGE SCALE GENOMIC DNA]</scope>
    <source>
        <strain evidence="2 3">GS1</strain>
    </source>
</reference>
<gene>
    <name evidence="2" type="ORF">GEV47_14870</name>
</gene>
<dbReference type="RefSeq" id="WP_153235530.1">
    <property type="nucleotide sequence ID" value="NZ_WINI01000007.1"/>
</dbReference>
<organism evidence="2 3">
    <name type="scientific">Glaciimonas soli</name>
    <dbReference type="NCBI Taxonomy" id="2590999"/>
    <lineage>
        <taxon>Bacteria</taxon>
        <taxon>Pseudomonadati</taxon>
        <taxon>Pseudomonadota</taxon>
        <taxon>Betaproteobacteria</taxon>
        <taxon>Burkholderiales</taxon>
        <taxon>Oxalobacteraceae</taxon>
        <taxon>Glaciimonas</taxon>
    </lineage>
</organism>
<dbReference type="AlphaFoldDB" id="A0A843YWT9"/>
<feature type="compositionally biased region" description="Basic and acidic residues" evidence="1">
    <location>
        <begin position="26"/>
        <end position="54"/>
    </location>
</feature>
<sequence length="65" mass="7033">MKNFTLLLAVATLLGGCVVPPYGPRDGGDQHGHYDDRGGYDHNDRGGYDRDGRGDYPNGGQESNH</sequence>
<feature type="region of interest" description="Disordered" evidence="1">
    <location>
        <begin position="19"/>
        <end position="65"/>
    </location>
</feature>
<proteinExistence type="predicted"/>
<protein>
    <recommendedName>
        <fullName evidence="4">Lipoprotein</fullName>
    </recommendedName>
</protein>
<keyword evidence="3" id="KW-1185">Reference proteome</keyword>
<evidence type="ECO:0000256" key="1">
    <source>
        <dbReference type="SAM" id="MobiDB-lite"/>
    </source>
</evidence>
<evidence type="ECO:0008006" key="4">
    <source>
        <dbReference type="Google" id="ProtNLM"/>
    </source>
</evidence>
<dbReference type="PROSITE" id="PS51257">
    <property type="entry name" value="PROKAR_LIPOPROTEIN"/>
    <property type="match status" value="1"/>
</dbReference>
<evidence type="ECO:0000313" key="2">
    <source>
        <dbReference type="EMBL" id="MQR01958.1"/>
    </source>
</evidence>